<dbReference type="AlphaFoldDB" id="A0A3N0CCU9"/>
<name>A0A3N0CCU9_9MICC</name>
<organism evidence="1 2">
    <name type="scientific">Arthrobacter oryzae</name>
    <dbReference type="NCBI Taxonomy" id="409290"/>
    <lineage>
        <taxon>Bacteria</taxon>
        <taxon>Bacillati</taxon>
        <taxon>Actinomycetota</taxon>
        <taxon>Actinomycetes</taxon>
        <taxon>Micrococcales</taxon>
        <taxon>Micrococcaceae</taxon>
        <taxon>Arthrobacter</taxon>
    </lineage>
</organism>
<protein>
    <submittedName>
        <fullName evidence="1">Uncharacterized protein</fullName>
    </submittedName>
</protein>
<evidence type="ECO:0000313" key="1">
    <source>
        <dbReference type="EMBL" id="RNL60876.1"/>
    </source>
</evidence>
<keyword evidence="2" id="KW-1185">Reference proteome</keyword>
<proteinExistence type="predicted"/>
<sequence length="77" mass="8555">MSLPGGKQAVLLLHEILHVVQDASLGPALVFHKTKPGSKHLLDEQFVLTSGLSGVRPRTEPYWVRPFYTSDASDEER</sequence>
<accession>A0A3N0CCU9</accession>
<evidence type="ECO:0000313" key="2">
    <source>
        <dbReference type="Proteomes" id="UP000273807"/>
    </source>
</evidence>
<gene>
    <name evidence="1" type="ORF">D7003_01420</name>
</gene>
<dbReference type="EMBL" id="RBED01000021">
    <property type="protein sequence ID" value="RNL60876.1"/>
    <property type="molecule type" value="Genomic_DNA"/>
</dbReference>
<reference evidence="1 2" key="1">
    <citation type="submission" date="2018-10" db="EMBL/GenBank/DDBJ databases">
        <title>Genome sequencing of Arthrobacter oryzae TNB02.</title>
        <authorList>
            <person name="Cho Y.-J."/>
            <person name="Cho A."/>
            <person name="Kim O.-S."/>
        </authorList>
    </citation>
    <scope>NUCLEOTIDE SEQUENCE [LARGE SCALE GENOMIC DNA]</scope>
    <source>
        <strain evidence="1 2">TNB02</strain>
    </source>
</reference>
<comment type="caution">
    <text evidence="1">The sequence shown here is derived from an EMBL/GenBank/DDBJ whole genome shotgun (WGS) entry which is preliminary data.</text>
</comment>
<dbReference type="Proteomes" id="UP000273807">
    <property type="component" value="Unassembled WGS sequence"/>
</dbReference>
<feature type="non-terminal residue" evidence="1">
    <location>
        <position position="77"/>
    </location>
</feature>